<reference evidence="1" key="1">
    <citation type="submission" date="2019-10" db="EMBL/GenBank/DDBJ databases">
        <authorList>
            <consortium name="DOE Joint Genome Institute"/>
            <person name="Kuo A."/>
            <person name="Miyauchi S."/>
            <person name="Kiss E."/>
            <person name="Drula E."/>
            <person name="Kohler A."/>
            <person name="Sanchez-Garcia M."/>
            <person name="Andreopoulos B."/>
            <person name="Barry K.W."/>
            <person name="Bonito G."/>
            <person name="Buee M."/>
            <person name="Carver A."/>
            <person name="Chen C."/>
            <person name="Cichocki N."/>
            <person name="Clum A."/>
            <person name="Culley D."/>
            <person name="Crous P.W."/>
            <person name="Fauchery L."/>
            <person name="Girlanda M."/>
            <person name="Hayes R."/>
            <person name="Keri Z."/>
            <person name="Labutti K."/>
            <person name="Lipzen A."/>
            <person name="Lombard V."/>
            <person name="Magnuson J."/>
            <person name="Maillard F."/>
            <person name="Morin E."/>
            <person name="Murat C."/>
            <person name="Nolan M."/>
            <person name="Ohm R."/>
            <person name="Pangilinan J."/>
            <person name="Pereira M."/>
            <person name="Perotto S."/>
            <person name="Peter M."/>
            <person name="Riley R."/>
            <person name="Sitrit Y."/>
            <person name="Stielow B."/>
            <person name="Szollosi G."/>
            <person name="Zifcakova L."/>
            <person name="Stursova M."/>
            <person name="Spatafora J.W."/>
            <person name="Tedersoo L."/>
            <person name="Vaario L.-M."/>
            <person name="Yamada A."/>
            <person name="Yan M."/>
            <person name="Wang P."/>
            <person name="Xu J."/>
            <person name="Bruns T."/>
            <person name="Baldrian P."/>
            <person name="Vilgalys R."/>
            <person name="Henrissat B."/>
            <person name="Grigoriev I.V."/>
            <person name="Hibbett D."/>
            <person name="Nagy L.G."/>
            <person name="Martin F.M."/>
        </authorList>
    </citation>
    <scope>NUCLEOTIDE SEQUENCE</scope>
    <source>
        <strain evidence="1">P2</strain>
    </source>
</reference>
<evidence type="ECO:0000313" key="1">
    <source>
        <dbReference type="EMBL" id="KAF9648385.1"/>
    </source>
</evidence>
<protein>
    <submittedName>
        <fullName evidence="1">Uncharacterized protein</fullName>
    </submittedName>
</protein>
<dbReference type="Proteomes" id="UP000886501">
    <property type="component" value="Unassembled WGS sequence"/>
</dbReference>
<sequence>MTLENNRTFISPHNQRISRPHSKRGLPTKDSYGFEYPTMSLLVDAVISQVDNEFPRCQYASRCLFDDIVWQQAIEALMNQDHSCRGRDMADNEKVLFNLVSARLINLQEFDEPHKWSTCSIRYSAVMVDRIWALFEAEHVRNDHLESDLQSLKGQVSLLNNCLLTVDRFSFDANKKVNTELEKDGVRLNHHRSCLNTLLSSRFLFVYPLCHQYTMILNQSRVKQKGQKAKEWY</sequence>
<proteinExistence type="predicted"/>
<dbReference type="EMBL" id="MU118014">
    <property type="protein sequence ID" value="KAF9648385.1"/>
    <property type="molecule type" value="Genomic_DNA"/>
</dbReference>
<name>A0ACB6ZF55_THEGA</name>
<organism evidence="1 2">
    <name type="scientific">Thelephora ganbajun</name>
    <name type="common">Ganba fungus</name>
    <dbReference type="NCBI Taxonomy" id="370292"/>
    <lineage>
        <taxon>Eukaryota</taxon>
        <taxon>Fungi</taxon>
        <taxon>Dikarya</taxon>
        <taxon>Basidiomycota</taxon>
        <taxon>Agaricomycotina</taxon>
        <taxon>Agaricomycetes</taxon>
        <taxon>Thelephorales</taxon>
        <taxon>Thelephoraceae</taxon>
        <taxon>Thelephora</taxon>
    </lineage>
</organism>
<accession>A0ACB6ZF55</accession>
<keyword evidence="2" id="KW-1185">Reference proteome</keyword>
<evidence type="ECO:0000313" key="2">
    <source>
        <dbReference type="Proteomes" id="UP000886501"/>
    </source>
</evidence>
<reference evidence="1" key="2">
    <citation type="journal article" date="2020" name="Nat. Commun.">
        <title>Large-scale genome sequencing of mycorrhizal fungi provides insights into the early evolution of symbiotic traits.</title>
        <authorList>
            <person name="Miyauchi S."/>
            <person name="Kiss E."/>
            <person name="Kuo A."/>
            <person name="Drula E."/>
            <person name="Kohler A."/>
            <person name="Sanchez-Garcia M."/>
            <person name="Morin E."/>
            <person name="Andreopoulos B."/>
            <person name="Barry K.W."/>
            <person name="Bonito G."/>
            <person name="Buee M."/>
            <person name="Carver A."/>
            <person name="Chen C."/>
            <person name="Cichocki N."/>
            <person name="Clum A."/>
            <person name="Culley D."/>
            <person name="Crous P.W."/>
            <person name="Fauchery L."/>
            <person name="Girlanda M."/>
            <person name="Hayes R.D."/>
            <person name="Keri Z."/>
            <person name="LaButti K."/>
            <person name="Lipzen A."/>
            <person name="Lombard V."/>
            <person name="Magnuson J."/>
            <person name="Maillard F."/>
            <person name="Murat C."/>
            <person name="Nolan M."/>
            <person name="Ohm R.A."/>
            <person name="Pangilinan J."/>
            <person name="Pereira M.F."/>
            <person name="Perotto S."/>
            <person name="Peter M."/>
            <person name="Pfister S."/>
            <person name="Riley R."/>
            <person name="Sitrit Y."/>
            <person name="Stielow J.B."/>
            <person name="Szollosi G."/>
            <person name="Zifcakova L."/>
            <person name="Stursova M."/>
            <person name="Spatafora J.W."/>
            <person name="Tedersoo L."/>
            <person name="Vaario L.M."/>
            <person name="Yamada A."/>
            <person name="Yan M."/>
            <person name="Wang P."/>
            <person name="Xu J."/>
            <person name="Bruns T."/>
            <person name="Baldrian P."/>
            <person name="Vilgalys R."/>
            <person name="Dunand C."/>
            <person name="Henrissat B."/>
            <person name="Grigoriev I.V."/>
            <person name="Hibbett D."/>
            <person name="Nagy L.G."/>
            <person name="Martin F.M."/>
        </authorList>
    </citation>
    <scope>NUCLEOTIDE SEQUENCE</scope>
    <source>
        <strain evidence="1">P2</strain>
    </source>
</reference>
<gene>
    <name evidence="1" type="ORF">BDM02DRAFT_3187147</name>
</gene>
<comment type="caution">
    <text evidence="1">The sequence shown here is derived from an EMBL/GenBank/DDBJ whole genome shotgun (WGS) entry which is preliminary data.</text>
</comment>